<accession>Q4RUS6</accession>
<feature type="compositionally biased region" description="Polar residues" evidence="3">
    <location>
        <begin position="588"/>
        <end position="597"/>
    </location>
</feature>
<feature type="compositionally biased region" description="Polar residues" evidence="3">
    <location>
        <begin position="550"/>
        <end position="564"/>
    </location>
</feature>
<feature type="compositionally biased region" description="Low complexity" evidence="3">
    <location>
        <begin position="640"/>
        <end position="657"/>
    </location>
</feature>
<feature type="compositionally biased region" description="Basic residues" evidence="3">
    <location>
        <begin position="1539"/>
        <end position="1548"/>
    </location>
</feature>
<organism evidence="4">
    <name type="scientific">Tetraodon nigroviridis</name>
    <name type="common">Spotted green pufferfish</name>
    <name type="synonym">Chelonodon nigroviridis</name>
    <dbReference type="NCBI Taxonomy" id="99883"/>
    <lineage>
        <taxon>Eukaryota</taxon>
        <taxon>Metazoa</taxon>
        <taxon>Chordata</taxon>
        <taxon>Craniata</taxon>
        <taxon>Vertebrata</taxon>
        <taxon>Euteleostomi</taxon>
        <taxon>Actinopterygii</taxon>
        <taxon>Neopterygii</taxon>
        <taxon>Teleostei</taxon>
        <taxon>Neoteleostei</taxon>
        <taxon>Acanthomorphata</taxon>
        <taxon>Eupercaria</taxon>
        <taxon>Tetraodontiformes</taxon>
        <taxon>Tetradontoidea</taxon>
        <taxon>Tetraodontidae</taxon>
        <taxon>Tetraodon</taxon>
    </lineage>
</organism>
<feature type="compositionally biased region" description="Polar residues" evidence="3">
    <location>
        <begin position="699"/>
        <end position="711"/>
    </location>
</feature>
<evidence type="ECO:0000256" key="1">
    <source>
        <dbReference type="ARBA" id="ARBA00004123"/>
    </source>
</evidence>
<evidence type="ECO:0000256" key="2">
    <source>
        <dbReference type="ARBA" id="ARBA00023242"/>
    </source>
</evidence>
<feature type="compositionally biased region" description="Polar residues" evidence="3">
    <location>
        <begin position="1350"/>
        <end position="1378"/>
    </location>
</feature>
<evidence type="ECO:0000256" key="3">
    <source>
        <dbReference type="SAM" id="MobiDB-lite"/>
    </source>
</evidence>
<keyword evidence="2" id="KW-0539">Nucleus</keyword>
<feature type="region of interest" description="Disordered" evidence="3">
    <location>
        <begin position="376"/>
        <end position="714"/>
    </location>
</feature>
<dbReference type="EMBL" id="CAAE01014993">
    <property type="protein sequence ID" value="CAG07856.1"/>
    <property type="molecule type" value="Genomic_DNA"/>
</dbReference>
<feature type="compositionally biased region" description="Basic and acidic residues" evidence="3">
    <location>
        <begin position="500"/>
        <end position="512"/>
    </location>
</feature>
<feature type="compositionally biased region" description="Basic and acidic residues" evidence="3">
    <location>
        <begin position="398"/>
        <end position="451"/>
    </location>
</feature>
<dbReference type="GO" id="GO:0042800">
    <property type="term" value="F:histone H3K4 methyltransferase activity"/>
    <property type="evidence" value="ECO:0007669"/>
    <property type="project" value="TreeGrafter"/>
</dbReference>
<dbReference type="GO" id="GO:0003677">
    <property type="term" value="F:DNA binding"/>
    <property type="evidence" value="ECO:0007669"/>
    <property type="project" value="InterPro"/>
</dbReference>
<feature type="compositionally biased region" description="Gly residues" evidence="3">
    <location>
        <begin position="179"/>
        <end position="188"/>
    </location>
</feature>
<feature type="region of interest" description="Disordered" evidence="3">
    <location>
        <begin position="1298"/>
        <end position="1336"/>
    </location>
</feature>
<feature type="region of interest" description="Disordered" evidence="3">
    <location>
        <begin position="66"/>
        <end position="91"/>
    </location>
</feature>
<feature type="region of interest" description="Disordered" evidence="3">
    <location>
        <begin position="850"/>
        <end position="879"/>
    </location>
</feature>
<name>Q4RUS6_TETNG</name>
<feature type="region of interest" description="Disordered" evidence="3">
    <location>
        <begin position="1533"/>
        <end position="1560"/>
    </location>
</feature>
<feature type="compositionally biased region" description="Polar residues" evidence="3">
    <location>
        <begin position="673"/>
        <end position="688"/>
    </location>
</feature>
<dbReference type="SMART" id="SM00384">
    <property type="entry name" value="AT_hook"/>
    <property type="match status" value="4"/>
</dbReference>
<reference evidence="4" key="1">
    <citation type="journal article" date="2004" name="Nature">
        <title>Genome duplication in the teleost fish Tetraodon nigroviridis reveals the early vertebrate proto-karyotype.</title>
        <authorList>
            <person name="Jaillon O."/>
            <person name="Aury J.-M."/>
            <person name="Brunet F."/>
            <person name="Petit J.-L."/>
            <person name="Stange-Thomann N."/>
            <person name="Mauceli E."/>
            <person name="Bouneau L."/>
            <person name="Fischer C."/>
            <person name="Ozouf-Costaz C."/>
            <person name="Bernot A."/>
            <person name="Nicaud S."/>
            <person name="Jaffe D."/>
            <person name="Fisher S."/>
            <person name="Lutfalla G."/>
            <person name="Dossat C."/>
            <person name="Segurens B."/>
            <person name="Dasilva C."/>
            <person name="Salanoubat M."/>
            <person name="Levy M."/>
            <person name="Boudet N."/>
            <person name="Castellano S."/>
            <person name="Anthouard V."/>
            <person name="Jubin C."/>
            <person name="Castelli V."/>
            <person name="Katinka M."/>
            <person name="Vacherie B."/>
            <person name="Biemont C."/>
            <person name="Skalli Z."/>
            <person name="Cattolico L."/>
            <person name="Poulain J."/>
            <person name="De Berardinis V."/>
            <person name="Cruaud C."/>
            <person name="Duprat S."/>
            <person name="Brottier P."/>
            <person name="Coutanceau J.-P."/>
            <person name="Gouzy J."/>
            <person name="Parra G."/>
            <person name="Lardier G."/>
            <person name="Chapple C."/>
            <person name="McKernan K.J."/>
            <person name="McEwan P."/>
            <person name="Bosak S."/>
            <person name="Kellis M."/>
            <person name="Volff J.-N."/>
            <person name="Guigo R."/>
            <person name="Zody M.C."/>
            <person name="Mesirov J."/>
            <person name="Lindblad-Toh K."/>
            <person name="Birren B."/>
            <person name="Nusbaum C."/>
            <person name="Kahn D."/>
            <person name="Robinson-Rechavi M."/>
            <person name="Laudet V."/>
            <person name="Schachter V."/>
            <person name="Quetier F."/>
            <person name="Saurin W."/>
            <person name="Scarpelli C."/>
            <person name="Wincker P."/>
            <person name="Lander E.S."/>
            <person name="Weissenbach J."/>
            <person name="Roest Crollius H."/>
        </authorList>
    </citation>
    <scope>NUCLEOTIDE SEQUENCE [LARGE SCALE GENOMIC DNA]</scope>
</reference>
<protein>
    <submittedName>
        <fullName evidence="4">Chromosome 12 SCAF14993, whole genome shotgun sequence</fullName>
    </submittedName>
</protein>
<feature type="compositionally biased region" description="Gly residues" evidence="3">
    <location>
        <begin position="1244"/>
        <end position="1259"/>
    </location>
</feature>
<dbReference type="InterPro" id="IPR017956">
    <property type="entry name" value="AT_hook_DNA-bd_motif"/>
</dbReference>
<feature type="region of interest" description="Disordered" evidence="3">
    <location>
        <begin position="236"/>
        <end position="263"/>
    </location>
</feature>
<feature type="compositionally biased region" description="Basic and acidic residues" evidence="3">
    <location>
        <begin position="520"/>
        <end position="547"/>
    </location>
</feature>
<feature type="region of interest" description="Disordered" evidence="3">
    <location>
        <begin position="1209"/>
        <end position="1281"/>
    </location>
</feature>
<feature type="region of interest" description="Disordered" evidence="3">
    <location>
        <begin position="949"/>
        <end position="1002"/>
    </location>
</feature>
<evidence type="ECO:0000313" key="4">
    <source>
        <dbReference type="EMBL" id="CAG07856.1"/>
    </source>
</evidence>
<feature type="compositionally biased region" description="Basic and acidic residues" evidence="3">
    <location>
        <begin position="1302"/>
        <end position="1316"/>
    </location>
</feature>
<gene>
    <name evidence="4" type="ORF">GSTENG00028660001</name>
</gene>
<sequence length="1668" mass="183499">MCCEALCRISCWYSGRGWYRMEKSHTPAWCEMRLSGTVMAKGEGGLPPSRLALAGVWMEPRDLVGSGRPKEAELQGGRAAPSERAHEGAGAAALTRIDDVIGTISEGEGLDEQGEGLLEEQEFSIKEASFQEGSLKLKIQTTKRTKKPPKNLENYICPPEIRMTIRPPVGESKGARQGRTGGGTGSGRGQRDEERGPPRKRVRHHHCIVTQIVSLFCHPQTYERQFRMSEQREGGLLPLMGDHASPKHQLRGSLPPALTPQTQHSLVQQFQHAHGHQHQISSDWITSAVSSTSPANPADFDADRDLVGASRSASLDPNQLFLRAAAQSPSPQRAMTPDLQLPVVTDASVLNLTSLSRGRVLQEVSEQLFGNIKRKYGRKDSQRTICNPHGADTPWGRQPEKGSESPTNSEERQKYRQEDAAERFHEEREDVRKGDRERAFSGKRGDEDDRAMPLLTEESKGRKRRRRPSYDASFPVEEQPQQWQDSDITGKHQSGPPEPKVPHKMDTHRTDCRLTSQVDVIREKTDKDRAEKSDRRDKAERLDRTERGQIVTSTSDLESALSTNRMKKNSVGYPKTGADALKHRESLQNHISKNNVLANPRLPSPNPSPSPRGSVSPSPSPSPKPRANISPVPSPRHRVALSPSPSDSASSTASSRPNKGKDRWSYLKAKSHASLTPPQRENRGSPSTLADPPSAFPITPSSPLYTNTDSLTVHMPIKRKRGRPKKQPLLTVETIHEATSTSPPSPLSQECSAGLSRRRKTHPLSSLVQMPSTTASTNSLLLKRGRGNNRPLNKVKLGKMQSILNEIFSGSSQNGTLALKASSAPVNSTMSAMASTIEARLGKQINVSKRGTIYIGKKRGRKPRSESQGSNPPRATREKLPFSVSLSSLYESPAVPLTSSSPSSSASSLRANHCDTAMPSLQPISSLHSKPTGRSFLSGGWKLSPPQLLANSPSRLSEGASVKEATLSPISESHSEETIPSDSGIGTDNNSTSDQTEKGPASRRRYSFDLCGFEAAEAAALEASSRGSRTRCERQVAAVNSFLSQQEKKQKHHRRKRKCLQSRDHLHFLSELEEVVQKLQQLRISHRRYACFPQHPYPSIFRLNFHHYYPVTYDSYPCDSSSYLRRSADLKAKRRRGRPAKSNEPVTSKLPFVQGYSFPLAGGNYYAAPYAMPYAPPLSLGYFPPAPPFYLPHHSLGPAPPSPFMRPAVPPPKAFHPSGHSKLQPGAKLRSSSGPVQGPTVRGEGLGSLSGSGVGGLGGVRLHKRKHKHKHKHKDEPLLSLRDRQDLGGLFSGAKANAHLSTLRDRRDPGAQDPSKHLQKQRSSGRSSGLASSLGMFPSDQLSTHSLVDSQFHSRQTRQPINSFMGSYSSRSKQSDSAPNLFMGTQEESDGRTMKTRHAVFGDQGLQAFQAARQDPGQMSKCSSASLAVFITKCTSVHFDFSCLCAHLAGEGECDAWMEGTIIHQSFLPPLPSSSLANAFAKDILFTPCVPNKRRYKRREVEQIQKDVRRMRSLNFEHVQKILRAKRLQRQAKTGNNVIKRRPGRPRKQPIEVPEVGSGLEEDVDEARGLDLLSGRRGDGRTLGMPVLESGEYSVSAEEPEDGGLWASSLGFDKTNQTQVFQGLVGPSHYMVLTDTDAINMCGTHDSLGYSVILYVSDTVMCMVLNDI</sequence>
<reference evidence="4" key="2">
    <citation type="submission" date="2004-02" db="EMBL/GenBank/DDBJ databases">
        <authorList>
            <consortium name="Genoscope"/>
            <consortium name="Whitehead Institute Centre for Genome Research"/>
        </authorList>
    </citation>
    <scope>NUCLEOTIDE SEQUENCE</scope>
</reference>
<feature type="region of interest" description="Disordered" evidence="3">
    <location>
        <begin position="1350"/>
        <end position="1393"/>
    </location>
</feature>
<feature type="region of interest" description="Disordered" evidence="3">
    <location>
        <begin position="165"/>
        <end position="202"/>
    </location>
</feature>
<feature type="compositionally biased region" description="Basic residues" evidence="3">
    <location>
        <begin position="1261"/>
        <end position="1273"/>
    </location>
</feature>
<dbReference type="PANTHER" id="PTHR46147:SF2">
    <property type="entry name" value="SET-BINDING PROTEIN"/>
    <property type="match status" value="1"/>
</dbReference>
<dbReference type="KEGG" id="tng:GSTEN00028660G001"/>
<feature type="compositionally biased region" description="Polar residues" evidence="3">
    <location>
        <begin position="968"/>
        <end position="994"/>
    </location>
</feature>
<dbReference type="GO" id="GO:0005654">
    <property type="term" value="C:nucleoplasm"/>
    <property type="evidence" value="ECO:0007669"/>
    <property type="project" value="TreeGrafter"/>
</dbReference>
<dbReference type="GO" id="GO:0006355">
    <property type="term" value="P:regulation of DNA-templated transcription"/>
    <property type="evidence" value="ECO:0007669"/>
    <property type="project" value="TreeGrafter"/>
</dbReference>
<dbReference type="PANTHER" id="PTHR46147">
    <property type="entry name" value="HISTONE-LYSINE N-METHYLTRANSFERASE ASH1"/>
    <property type="match status" value="1"/>
</dbReference>
<comment type="subcellular location">
    <subcellularLocation>
        <location evidence="1">Nucleus</location>
    </subcellularLocation>
</comment>
<dbReference type="OrthoDB" id="9937744at2759"/>
<proteinExistence type="predicted"/>
<feature type="compositionally biased region" description="Low complexity" evidence="3">
    <location>
        <begin position="1322"/>
        <end position="1335"/>
    </location>
</feature>